<organism evidence="13 14">
    <name type="scientific">Gordonia humi</name>
    <dbReference type="NCBI Taxonomy" id="686429"/>
    <lineage>
        <taxon>Bacteria</taxon>
        <taxon>Bacillati</taxon>
        <taxon>Actinomycetota</taxon>
        <taxon>Actinomycetes</taxon>
        <taxon>Mycobacteriales</taxon>
        <taxon>Gordoniaceae</taxon>
        <taxon>Gordonia</taxon>
    </lineage>
</organism>
<reference evidence="13 14" key="1">
    <citation type="submission" date="2020-08" db="EMBL/GenBank/DDBJ databases">
        <title>Sequencing the genomes of 1000 actinobacteria strains.</title>
        <authorList>
            <person name="Klenk H.-P."/>
        </authorList>
    </citation>
    <scope>NUCLEOTIDE SEQUENCE [LARGE SCALE GENOMIC DNA]</scope>
    <source>
        <strain evidence="13 14">DSM 45298</strain>
    </source>
</reference>
<dbReference type="InterPro" id="IPR018225">
    <property type="entry name" value="Transaldolase_AS"/>
</dbReference>
<evidence type="ECO:0000256" key="5">
    <source>
        <dbReference type="ARBA" id="ARBA00013151"/>
    </source>
</evidence>
<evidence type="ECO:0000256" key="4">
    <source>
        <dbReference type="ARBA" id="ARBA00008426"/>
    </source>
</evidence>
<comment type="pathway">
    <text evidence="3 12">Carbohydrate degradation; pentose phosphate pathway; D-glyceraldehyde 3-phosphate and beta-D-fructose 6-phosphate from D-ribose 5-phosphate and D-xylulose 5-phosphate (non-oxidative stage): step 2/3.</text>
</comment>
<proteinExistence type="inferred from homology"/>
<accession>A0A840F2F3</accession>
<comment type="subcellular location">
    <subcellularLocation>
        <location evidence="2 12">Cytoplasm</location>
    </subcellularLocation>
</comment>
<dbReference type="Pfam" id="PF00923">
    <property type="entry name" value="TAL_FSA"/>
    <property type="match status" value="1"/>
</dbReference>
<keyword evidence="9 12" id="KW-0570">Pentose shunt</keyword>
<keyword evidence="14" id="KW-1185">Reference proteome</keyword>
<dbReference type="PROSITE" id="PS01054">
    <property type="entry name" value="TRANSALDOLASE_1"/>
    <property type="match status" value="1"/>
</dbReference>
<dbReference type="GO" id="GO:0005975">
    <property type="term" value="P:carbohydrate metabolic process"/>
    <property type="evidence" value="ECO:0007669"/>
    <property type="project" value="InterPro"/>
</dbReference>
<evidence type="ECO:0000256" key="8">
    <source>
        <dbReference type="ARBA" id="ARBA00022679"/>
    </source>
</evidence>
<keyword evidence="10 12" id="KW-0704">Schiff base</keyword>
<name>A0A840F2F3_9ACTN</name>
<evidence type="ECO:0000256" key="6">
    <source>
        <dbReference type="ARBA" id="ARBA00018292"/>
    </source>
</evidence>
<evidence type="ECO:0000256" key="12">
    <source>
        <dbReference type="HAMAP-Rule" id="MF_00493"/>
    </source>
</evidence>
<dbReference type="Gene3D" id="3.20.20.70">
    <property type="entry name" value="Aldolase class I"/>
    <property type="match status" value="1"/>
</dbReference>
<dbReference type="GO" id="GO:0006098">
    <property type="term" value="P:pentose-phosphate shunt"/>
    <property type="evidence" value="ECO:0007669"/>
    <property type="project" value="UniProtKB-UniRule"/>
</dbReference>
<keyword evidence="8 12" id="KW-0808">Transferase</keyword>
<dbReference type="EMBL" id="JACIFP010000001">
    <property type="protein sequence ID" value="MBB4136658.1"/>
    <property type="molecule type" value="Genomic_DNA"/>
</dbReference>
<dbReference type="NCBIfam" id="TIGR00876">
    <property type="entry name" value="tal_mycobact"/>
    <property type="match status" value="1"/>
</dbReference>
<dbReference type="AlphaFoldDB" id="A0A840F2F3"/>
<evidence type="ECO:0000256" key="7">
    <source>
        <dbReference type="ARBA" id="ARBA00022490"/>
    </source>
</evidence>
<dbReference type="GO" id="GO:0004801">
    <property type="term" value="F:transaldolase activity"/>
    <property type="evidence" value="ECO:0007669"/>
    <property type="project" value="UniProtKB-UniRule"/>
</dbReference>
<evidence type="ECO:0000256" key="1">
    <source>
        <dbReference type="ARBA" id="ARBA00003518"/>
    </source>
</evidence>
<dbReference type="CDD" id="cd00955">
    <property type="entry name" value="Transaldolase_like"/>
    <property type="match status" value="1"/>
</dbReference>
<dbReference type="GO" id="GO:0005737">
    <property type="term" value="C:cytoplasm"/>
    <property type="evidence" value="ECO:0007669"/>
    <property type="project" value="UniProtKB-SubCell"/>
</dbReference>
<dbReference type="PANTHER" id="PTHR10683:SF31">
    <property type="entry name" value="TRANSALDOLASE"/>
    <property type="match status" value="1"/>
</dbReference>
<feature type="active site" description="Schiff-base intermediate with substrate" evidence="12">
    <location>
        <position position="143"/>
    </location>
</feature>
<dbReference type="UniPathway" id="UPA00115">
    <property type="reaction ID" value="UER00414"/>
</dbReference>
<dbReference type="PANTHER" id="PTHR10683">
    <property type="entry name" value="TRANSALDOLASE"/>
    <property type="match status" value="1"/>
</dbReference>
<evidence type="ECO:0000313" key="14">
    <source>
        <dbReference type="Proteomes" id="UP000551501"/>
    </source>
</evidence>
<comment type="similarity">
    <text evidence="4 12">Belongs to the transaldolase family. Type 2 subfamily.</text>
</comment>
<dbReference type="HAMAP" id="MF_00493">
    <property type="entry name" value="Transaldolase_2"/>
    <property type="match status" value="1"/>
</dbReference>
<dbReference type="SUPFAM" id="SSF51569">
    <property type="entry name" value="Aldolase"/>
    <property type="match status" value="1"/>
</dbReference>
<dbReference type="Proteomes" id="UP000551501">
    <property type="component" value="Unassembled WGS sequence"/>
</dbReference>
<comment type="caution">
    <text evidence="13">The sequence shown here is derived from an EMBL/GenBank/DDBJ whole genome shotgun (WGS) entry which is preliminary data.</text>
</comment>
<comment type="catalytic activity">
    <reaction evidence="11 12">
        <text>D-sedoheptulose 7-phosphate + D-glyceraldehyde 3-phosphate = D-erythrose 4-phosphate + beta-D-fructose 6-phosphate</text>
        <dbReference type="Rhea" id="RHEA:17053"/>
        <dbReference type="ChEBI" id="CHEBI:16897"/>
        <dbReference type="ChEBI" id="CHEBI:57483"/>
        <dbReference type="ChEBI" id="CHEBI:57634"/>
        <dbReference type="ChEBI" id="CHEBI:59776"/>
        <dbReference type="EC" id="2.2.1.2"/>
    </reaction>
</comment>
<dbReference type="InterPro" id="IPR013785">
    <property type="entry name" value="Aldolase_TIM"/>
</dbReference>
<protein>
    <recommendedName>
        <fullName evidence="6 12">Transaldolase</fullName>
        <ecNumber evidence="5 12">2.2.1.2</ecNumber>
    </recommendedName>
</protein>
<evidence type="ECO:0000256" key="2">
    <source>
        <dbReference type="ARBA" id="ARBA00004496"/>
    </source>
</evidence>
<dbReference type="InterPro" id="IPR001585">
    <property type="entry name" value="TAL/FSA"/>
</dbReference>
<evidence type="ECO:0000256" key="3">
    <source>
        <dbReference type="ARBA" id="ARBA00004857"/>
    </source>
</evidence>
<dbReference type="RefSeq" id="WP_183371615.1">
    <property type="nucleotide sequence ID" value="NZ_BAABHL010000041.1"/>
</dbReference>
<sequence length="372" mass="39539">MTQNPNLVALSEAGVSVWLDDLSRTLIASGGLQEQIDTRSVVGVTTNPAIFQNAISSGGGAYADQIADLARSGADVDRAITALTTDDVRSACDVLAPVFEASGGADGRVSIEVDPRLANKTAETVEQAVELWNLVDRKNLLIKIPATPAGVPAIADVIAQGISVNVTLIFSVDRYREVMDAYLDGLDRALRNGHDAGAIASVASFFVSRVDSEIDKRLDAIGTPEALELRGKAGLANARLAYAAYQEVFETETRFPDLQAQGAVPQRPLWASTGVKNPEYPDTLYVSELVAPNTVNTVPGKTLEAYADHGWVNAESIIGQGPASREVFDALTAVGVDLGDVFEVLEREGVEKFDQAWAELLTATSAQLDANR</sequence>
<dbReference type="InterPro" id="IPR004732">
    <property type="entry name" value="Transaldolase_2"/>
</dbReference>
<gene>
    <name evidence="12" type="primary">tal</name>
    <name evidence="13" type="ORF">BKA16_003210</name>
</gene>
<evidence type="ECO:0000256" key="10">
    <source>
        <dbReference type="ARBA" id="ARBA00023270"/>
    </source>
</evidence>
<dbReference type="EC" id="2.2.1.2" evidence="5 12"/>
<evidence type="ECO:0000313" key="13">
    <source>
        <dbReference type="EMBL" id="MBB4136658.1"/>
    </source>
</evidence>
<dbReference type="NCBIfam" id="NF002881">
    <property type="entry name" value="PRK03343.1"/>
    <property type="match status" value="1"/>
</dbReference>
<comment type="function">
    <text evidence="1 12">Transaldolase is important for the balance of metabolites in the pentose-phosphate pathway.</text>
</comment>
<keyword evidence="7 12" id="KW-0963">Cytoplasm</keyword>
<dbReference type="PIRSF" id="PIRSF036915">
    <property type="entry name" value="Trnald_Bac_Plnt"/>
    <property type="match status" value="1"/>
</dbReference>
<evidence type="ECO:0000256" key="11">
    <source>
        <dbReference type="ARBA" id="ARBA00048810"/>
    </source>
</evidence>
<evidence type="ECO:0000256" key="9">
    <source>
        <dbReference type="ARBA" id="ARBA00023126"/>
    </source>
</evidence>